<evidence type="ECO:0000313" key="1">
    <source>
        <dbReference type="EMBL" id="TDE38982.1"/>
    </source>
</evidence>
<keyword evidence="2" id="KW-1185">Reference proteome</keyword>
<dbReference type="OrthoDB" id="7870632at2"/>
<accession>A0A4R5EVW7</accession>
<protein>
    <recommendedName>
        <fullName evidence="3">Outer membrane protein beta-barrel domain-containing protein</fullName>
    </recommendedName>
</protein>
<sequence>MKFFLLLLGAFSFVSGCSLQHHPARIDYAVSVLEDDMHIIPPSLDTAGSRFLAGSSGGGARSVPASAAPASAASPPGFLNIDKDTLSSASGVAYQRTKSRKLQASVSLEKSVSRRFSVLGRGSVFAGKSRYFLPKGVGILVDPMTISFNTTGVEIEAGVSYHAGRRVESVIEVGGGRTFTDTRTTLSSALIRLSSKSSDQSDYVYTAIQVGLAVGQSRDTHLGLRTIAKYYPDLGGSVQIGLVYAF</sequence>
<evidence type="ECO:0008006" key="3">
    <source>
        <dbReference type="Google" id="ProtNLM"/>
    </source>
</evidence>
<dbReference type="EMBL" id="SMFP01000004">
    <property type="protein sequence ID" value="TDE38982.1"/>
    <property type="molecule type" value="Genomic_DNA"/>
</dbReference>
<dbReference type="PROSITE" id="PS51257">
    <property type="entry name" value="PROKAR_LIPOPROTEIN"/>
    <property type="match status" value="1"/>
</dbReference>
<reference evidence="1 2" key="1">
    <citation type="submission" date="2019-03" db="EMBL/GenBank/DDBJ databases">
        <authorList>
            <person name="Zhang S."/>
        </authorList>
    </citation>
    <scope>NUCLEOTIDE SEQUENCE [LARGE SCALE GENOMIC DNA]</scope>
    <source>
        <strain evidence="1 2">S4J41</strain>
    </source>
</reference>
<name>A0A4R5EVW7_9RHOB</name>
<proteinExistence type="predicted"/>
<gene>
    <name evidence="1" type="ORF">E1B25_08190</name>
</gene>
<dbReference type="RefSeq" id="WP_132828276.1">
    <property type="nucleotide sequence ID" value="NZ_SMFP01000004.1"/>
</dbReference>
<dbReference type="AlphaFoldDB" id="A0A4R5EVW7"/>
<comment type="caution">
    <text evidence="1">The sequence shown here is derived from an EMBL/GenBank/DDBJ whole genome shotgun (WGS) entry which is preliminary data.</text>
</comment>
<organism evidence="1 2">
    <name type="scientific">Antarcticimicrobium sediminis</name>
    <dbReference type="NCBI Taxonomy" id="2546227"/>
    <lineage>
        <taxon>Bacteria</taxon>
        <taxon>Pseudomonadati</taxon>
        <taxon>Pseudomonadota</taxon>
        <taxon>Alphaproteobacteria</taxon>
        <taxon>Rhodobacterales</taxon>
        <taxon>Paracoccaceae</taxon>
        <taxon>Antarcticimicrobium</taxon>
    </lineage>
</organism>
<evidence type="ECO:0000313" key="2">
    <source>
        <dbReference type="Proteomes" id="UP000294662"/>
    </source>
</evidence>
<dbReference type="Proteomes" id="UP000294662">
    <property type="component" value="Unassembled WGS sequence"/>
</dbReference>